<keyword evidence="2" id="KW-1185">Reference proteome</keyword>
<protein>
    <submittedName>
        <fullName evidence="1">Uncharacterized protein</fullName>
    </submittedName>
</protein>
<evidence type="ECO:0000313" key="1">
    <source>
        <dbReference type="EMBL" id="MCD7470509.1"/>
    </source>
</evidence>
<dbReference type="Proteomes" id="UP000823775">
    <property type="component" value="Unassembled WGS sequence"/>
</dbReference>
<sequence>MVGNSHRVLLQMSAKTTRIITELGVVITTDVKEETLVADKDTAEIHSLEINGPQPTLARNWLSDSGATHHIRPDISSLHHVEDYKGMDQVHVGKGQRLPIHHTGQNNDKIYSAKLQPFHPRAPSHHQLFFRPRHRMRVDIFV</sequence>
<name>A0ABS8TI24_DATST</name>
<proteinExistence type="predicted"/>
<comment type="caution">
    <text evidence="1">The sequence shown here is derived from an EMBL/GenBank/DDBJ whole genome shotgun (WGS) entry which is preliminary data.</text>
</comment>
<dbReference type="EMBL" id="JACEIK010001577">
    <property type="protein sequence ID" value="MCD7470509.1"/>
    <property type="molecule type" value="Genomic_DNA"/>
</dbReference>
<evidence type="ECO:0000313" key="2">
    <source>
        <dbReference type="Proteomes" id="UP000823775"/>
    </source>
</evidence>
<reference evidence="1 2" key="1">
    <citation type="journal article" date="2021" name="BMC Genomics">
        <title>Datura genome reveals duplications of psychoactive alkaloid biosynthetic genes and high mutation rate following tissue culture.</title>
        <authorList>
            <person name="Rajewski A."/>
            <person name="Carter-House D."/>
            <person name="Stajich J."/>
            <person name="Litt A."/>
        </authorList>
    </citation>
    <scope>NUCLEOTIDE SEQUENCE [LARGE SCALE GENOMIC DNA]</scope>
    <source>
        <strain evidence="1">AR-01</strain>
    </source>
</reference>
<accession>A0ABS8TI24</accession>
<gene>
    <name evidence="1" type="ORF">HAX54_010434</name>
</gene>
<organism evidence="1 2">
    <name type="scientific">Datura stramonium</name>
    <name type="common">Jimsonweed</name>
    <name type="synonym">Common thornapple</name>
    <dbReference type="NCBI Taxonomy" id="4076"/>
    <lineage>
        <taxon>Eukaryota</taxon>
        <taxon>Viridiplantae</taxon>
        <taxon>Streptophyta</taxon>
        <taxon>Embryophyta</taxon>
        <taxon>Tracheophyta</taxon>
        <taxon>Spermatophyta</taxon>
        <taxon>Magnoliopsida</taxon>
        <taxon>eudicotyledons</taxon>
        <taxon>Gunneridae</taxon>
        <taxon>Pentapetalae</taxon>
        <taxon>asterids</taxon>
        <taxon>lamiids</taxon>
        <taxon>Solanales</taxon>
        <taxon>Solanaceae</taxon>
        <taxon>Solanoideae</taxon>
        <taxon>Datureae</taxon>
        <taxon>Datura</taxon>
    </lineage>
</organism>